<dbReference type="Pfam" id="PF16363">
    <property type="entry name" value="GDP_Man_Dehyd"/>
    <property type="match status" value="1"/>
</dbReference>
<protein>
    <submittedName>
        <fullName evidence="1">CDP-glucose 4,6-dehydratase</fullName>
        <ecNumber evidence="1">4.2.1.45</ecNumber>
    </submittedName>
</protein>
<keyword evidence="1" id="KW-0456">Lyase</keyword>
<dbReference type="PANTHER" id="PTHR43000">
    <property type="entry name" value="DTDP-D-GLUCOSE 4,6-DEHYDRATASE-RELATED"/>
    <property type="match status" value="1"/>
</dbReference>
<dbReference type="AlphaFoldDB" id="A0A5Y8X1X6"/>
<organism evidence="1">
    <name type="scientific">Campylobacter coli</name>
    <dbReference type="NCBI Taxonomy" id="195"/>
    <lineage>
        <taxon>Bacteria</taxon>
        <taxon>Pseudomonadati</taxon>
        <taxon>Campylobacterota</taxon>
        <taxon>Epsilonproteobacteria</taxon>
        <taxon>Campylobacterales</taxon>
        <taxon>Campylobacteraceae</taxon>
        <taxon>Campylobacter</taxon>
    </lineage>
</organism>
<dbReference type="EC" id="4.2.1.45" evidence="1"/>
<accession>A0A5Y8X1X6</accession>
<dbReference type="SUPFAM" id="SSF51735">
    <property type="entry name" value="NAD(P)-binding Rossmann-fold domains"/>
    <property type="match status" value="1"/>
</dbReference>
<dbReference type="CDD" id="cd05252">
    <property type="entry name" value="CDP_GD_SDR_e"/>
    <property type="match status" value="1"/>
</dbReference>
<dbReference type="InterPro" id="IPR016040">
    <property type="entry name" value="NAD(P)-bd_dom"/>
</dbReference>
<reference evidence="1" key="1">
    <citation type="submission" date="2019-09" db="EMBL/GenBank/DDBJ databases">
        <authorList>
            <person name="Ashton P.M."/>
            <person name="Dallman T."/>
            <person name="Nair S."/>
            <person name="De Pinna E."/>
            <person name="Peters T."/>
            <person name="Grant K."/>
        </authorList>
    </citation>
    <scope>NUCLEOTIDE SEQUENCE</scope>
    <source>
        <strain evidence="1">189198</strain>
    </source>
</reference>
<dbReference type="InterPro" id="IPR036291">
    <property type="entry name" value="NAD(P)-bd_dom_sf"/>
</dbReference>
<dbReference type="EMBL" id="AAKFOM010000027">
    <property type="protein sequence ID" value="ECR3143994.1"/>
    <property type="molecule type" value="Genomic_DNA"/>
</dbReference>
<dbReference type="Gene3D" id="3.40.50.720">
    <property type="entry name" value="NAD(P)-binding Rossmann-like Domain"/>
    <property type="match status" value="1"/>
</dbReference>
<gene>
    <name evidence="1" type="primary">rfbG</name>
    <name evidence="1" type="ORF">F1P02_08295</name>
</gene>
<dbReference type="NCBIfam" id="TIGR02622">
    <property type="entry name" value="CDP_4_6_dhtase"/>
    <property type="match status" value="1"/>
</dbReference>
<dbReference type="RefSeq" id="WP_057991571.1">
    <property type="nucleotide sequence ID" value="NZ_CAJGWY010000101.1"/>
</dbReference>
<comment type="caution">
    <text evidence="1">The sequence shown here is derived from an EMBL/GenBank/DDBJ whole genome shotgun (WGS) entry which is preliminary data.</text>
</comment>
<evidence type="ECO:0000313" key="1">
    <source>
        <dbReference type="EMBL" id="ECR3143994.1"/>
    </source>
</evidence>
<dbReference type="GO" id="GO:0047733">
    <property type="term" value="F:CDP-glucose 4,6-dehydratase activity"/>
    <property type="evidence" value="ECO:0007669"/>
    <property type="project" value="UniProtKB-EC"/>
</dbReference>
<sequence>MLFEIYRNKKVFITGHSGFKGSWLSLWLHYIGARIYGYSLKPNTIPNHFGILSMQKIFEKSYFEDINDYAKLENALLECQPEIIFHLAAQPLVRHSYKNPLETFQTNTIGTLNILNIARRLKNLKAIVIITTDKVYENKEWYWGYKELDPLGGYDPYSASKACAEIVINSMRQSFFNVDEFKKSHGVLIASARAGNVIGGGDWSEDRLIPDVVKAANDNSSAIIRNPKSIRPWQHVLEPLRGYLMLGERLLLEQKEFATSFNFGPNNEGDLSVEDVLRLASSFWDKISYQMQIDLNAPHEANLLMLDISKARKMLNWTPILNSSLSIEWTIRWYKEFYMCKKTISINQIKDFLFRLEK</sequence>
<proteinExistence type="predicted"/>
<dbReference type="InterPro" id="IPR013445">
    <property type="entry name" value="CDP_4_6_deHydtase"/>
</dbReference>
<dbReference type="Gene3D" id="3.90.25.10">
    <property type="entry name" value="UDP-galactose 4-epimerase, domain 1"/>
    <property type="match status" value="1"/>
</dbReference>
<name>A0A5Y8X1X6_CAMCO</name>